<dbReference type="Proteomes" id="UP000753376">
    <property type="component" value="Unassembled WGS sequence"/>
</dbReference>
<organism evidence="1 2">
    <name type="scientific">Marinobacter salexigens</name>
    <dbReference type="NCBI Taxonomy" id="1925763"/>
    <lineage>
        <taxon>Bacteria</taxon>
        <taxon>Pseudomonadati</taxon>
        <taxon>Pseudomonadota</taxon>
        <taxon>Gammaproteobacteria</taxon>
        <taxon>Pseudomonadales</taxon>
        <taxon>Marinobacteraceae</taxon>
        <taxon>Marinobacter</taxon>
    </lineage>
</organism>
<proteinExistence type="predicted"/>
<protein>
    <submittedName>
        <fullName evidence="1">Uncharacterized protein</fullName>
    </submittedName>
</protein>
<sequence>MITVTVAGIEQDLAGLSDSWLHEQIRRRQNSGESVCVQVKVRTSEMHVGVSTGSCPVGVASSRQPNANERKILELWKHFELGGSDVNSGKLVAFLQRLRAFV</sequence>
<evidence type="ECO:0000313" key="1">
    <source>
        <dbReference type="EMBL" id="MBU2874288.1"/>
    </source>
</evidence>
<comment type="caution">
    <text evidence="1">The sequence shown here is derived from an EMBL/GenBank/DDBJ whole genome shotgun (WGS) entry which is preliminary data.</text>
</comment>
<dbReference type="EMBL" id="JAHKPV010000017">
    <property type="protein sequence ID" value="MBU2874288.1"/>
    <property type="molecule type" value="Genomic_DNA"/>
</dbReference>
<accession>A0ABS6A878</accession>
<dbReference type="RefSeq" id="WP_216008127.1">
    <property type="nucleotide sequence ID" value="NZ_JAHKPV010000017.1"/>
</dbReference>
<evidence type="ECO:0000313" key="2">
    <source>
        <dbReference type="Proteomes" id="UP000753376"/>
    </source>
</evidence>
<reference evidence="1 2" key="1">
    <citation type="submission" date="2021-05" db="EMBL/GenBank/DDBJ databases">
        <title>Draft genomes of bacteria isolated from model marine particles.</title>
        <authorList>
            <person name="Datta M.S."/>
            <person name="Schwartzman J.A."/>
            <person name="Enke T.N."/>
            <person name="Saavedra J."/>
            <person name="Cermak N."/>
            <person name="Cordero O.X."/>
        </authorList>
    </citation>
    <scope>NUCLEOTIDE SEQUENCE [LARGE SCALE GENOMIC DNA]</scope>
    <source>
        <strain evidence="1 2">D2M19</strain>
    </source>
</reference>
<keyword evidence="2" id="KW-1185">Reference proteome</keyword>
<gene>
    <name evidence="1" type="ORF">KO508_09740</name>
</gene>
<name>A0ABS6A878_9GAMM</name>